<reference evidence="13" key="1">
    <citation type="submission" date="2011-05" db="EMBL/GenBank/DDBJ databases">
        <authorList>
            <person name="Richards S.R."/>
            <person name="Qu J."/>
            <person name="Jiang H."/>
            <person name="Jhangiani S.N."/>
            <person name="Agravi P."/>
            <person name="Goodspeed R."/>
            <person name="Gross S."/>
            <person name="Mandapat C."/>
            <person name="Jackson L."/>
            <person name="Mathew T."/>
            <person name="Pu L."/>
            <person name="Thornton R."/>
            <person name="Saada N."/>
            <person name="Wilczek-Boney K.B."/>
            <person name="Lee S."/>
            <person name="Kovar C."/>
            <person name="Wu Y."/>
            <person name="Scherer S.E."/>
            <person name="Worley K.C."/>
            <person name="Muzny D.M."/>
            <person name="Gibbs R."/>
        </authorList>
    </citation>
    <scope>NUCLEOTIDE SEQUENCE</scope>
    <source>
        <strain evidence="13">Brora</strain>
    </source>
</reference>
<feature type="domain" description="Ig-like" evidence="10">
    <location>
        <begin position="231"/>
        <end position="326"/>
    </location>
</feature>
<evidence type="ECO:0000259" key="11">
    <source>
        <dbReference type="PROSITE" id="PS50853"/>
    </source>
</evidence>
<dbReference type="HOGENOM" id="CLU_441199_0_0_1"/>
<dbReference type="AlphaFoldDB" id="T1JA73"/>
<keyword evidence="6" id="KW-1133">Transmembrane helix</keyword>
<dbReference type="PhylomeDB" id="T1JA73"/>
<dbReference type="OMA" id="HERNICE"/>
<feature type="domain" description="Ig-like" evidence="10">
    <location>
        <begin position="12"/>
        <end position="105"/>
    </location>
</feature>
<keyword evidence="4" id="KW-0677">Repeat</keyword>
<evidence type="ECO:0000256" key="2">
    <source>
        <dbReference type="ARBA" id="ARBA00022692"/>
    </source>
</evidence>
<dbReference type="GO" id="GO:0030154">
    <property type="term" value="P:cell differentiation"/>
    <property type="evidence" value="ECO:0007669"/>
    <property type="project" value="UniProtKB-ARBA"/>
</dbReference>
<evidence type="ECO:0000256" key="3">
    <source>
        <dbReference type="ARBA" id="ARBA00022729"/>
    </source>
</evidence>
<dbReference type="InterPro" id="IPR003599">
    <property type="entry name" value="Ig_sub"/>
</dbReference>
<dbReference type="PRINTS" id="PR00014">
    <property type="entry name" value="FNTYPEIII"/>
</dbReference>
<evidence type="ECO:0000313" key="12">
    <source>
        <dbReference type="EnsemblMetazoa" id="SMAR010632-PA"/>
    </source>
</evidence>
<dbReference type="SMART" id="SM00060">
    <property type="entry name" value="FN3"/>
    <property type="match status" value="1"/>
</dbReference>
<keyword evidence="5" id="KW-0130">Cell adhesion</keyword>
<keyword evidence="13" id="KW-1185">Reference proteome</keyword>
<evidence type="ECO:0000256" key="9">
    <source>
        <dbReference type="ARBA" id="ARBA00023319"/>
    </source>
</evidence>
<dbReference type="PROSITE" id="PS50853">
    <property type="entry name" value="FN3"/>
    <property type="match status" value="1"/>
</dbReference>
<evidence type="ECO:0000256" key="8">
    <source>
        <dbReference type="ARBA" id="ARBA00023157"/>
    </source>
</evidence>
<dbReference type="InterPro" id="IPR013098">
    <property type="entry name" value="Ig_I-set"/>
</dbReference>
<dbReference type="PROSITE" id="PS50835">
    <property type="entry name" value="IG_LIKE"/>
    <property type="match status" value="6"/>
</dbReference>
<dbReference type="InterPro" id="IPR013783">
    <property type="entry name" value="Ig-like_fold"/>
</dbReference>
<sequence>MGVNAGFYDIAPEFLSVFEEKLQQPGTSVSLRCVARGVPLPQITWFLDDLPLPRSDRFHTDTYINRKGDRVSILNVTHMRVEDGGVYKCESQSSAGVVQHFARINIYGIKNDNSVFGIMNRLYDKREARLGWRVEDNCRPAVRPMPKMSVVAGHDVRINCAMYGYPIESVDWEKDGAAIPLDLRRMMLANGTLLIGSVERSTDSGRYRCSVRNKQGNTGTGEVEVVVMVSPKIIPFSFQDEYLREGTQARVMCALIEGDPPVKFQWLKDSRPIPSAGMAGIMVRNFDDFTSILTISNVASHHRGNYTCVAENAAASAAHTTPLKVNVPPTILPFSFQDEHLLEGMLASVSCVVSRGDLPLSLSWEKDGLPLVPSAAKGVNIMAHGDSMSILSIGPAFPVHNGNYTCVASNVASTMRYTAHLSVKVPPRWTLEPKNTMVLFGRSTVIHCQAEGFPPPSITWMKARGTEVTDQTDVLESGDEFHVFQNGSLLVKHATESHRGYYFCAATNGIGTGLSRGVFLQVHIPAEIETKMQSFTVVEGEIIRARCEAKGDHPIDFTWSTDGQTIESGQHSRYYFKDHVTPSRAVSELTVTNAQKMDTRIFVCMARNPYGGDMANIQIIVQGIPDAPKIIKIADNGNRSVELAWNPPYDGNSRITKYIVQYKPIQGDWTDEVSNLSVSGGQSSVIIRGLTPSVGYHFRMFSENTVGLSPPSDVVSVTMEDE</sequence>
<dbReference type="FunFam" id="2.60.40.10:FF:000104">
    <property type="entry name" value="Down syndrome cell adhesion molecule b"/>
    <property type="match status" value="1"/>
</dbReference>
<comment type="subcellular location">
    <subcellularLocation>
        <location evidence="1">Membrane</location>
        <topology evidence="1">Single-pass type I membrane protein</topology>
    </subcellularLocation>
</comment>
<dbReference type="Pfam" id="PF07679">
    <property type="entry name" value="I-set"/>
    <property type="match status" value="2"/>
</dbReference>
<accession>T1JA73</accession>
<organism evidence="12 13">
    <name type="scientific">Strigamia maritima</name>
    <name type="common">European centipede</name>
    <name type="synonym">Geophilus maritimus</name>
    <dbReference type="NCBI Taxonomy" id="126957"/>
    <lineage>
        <taxon>Eukaryota</taxon>
        <taxon>Metazoa</taxon>
        <taxon>Ecdysozoa</taxon>
        <taxon>Arthropoda</taxon>
        <taxon>Myriapoda</taxon>
        <taxon>Chilopoda</taxon>
        <taxon>Pleurostigmophora</taxon>
        <taxon>Geophilomorpha</taxon>
        <taxon>Linotaeniidae</taxon>
        <taxon>Strigamia</taxon>
    </lineage>
</organism>
<keyword evidence="9" id="KW-0393">Immunoglobulin domain</keyword>
<evidence type="ECO:0000256" key="5">
    <source>
        <dbReference type="ARBA" id="ARBA00022889"/>
    </source>
</evidence>
<dbReference type="Gene3D" id="2.60.40.10">
    <property type="entry name" value="Immunoglobulins"/>
    <property type="match status" value="7"/>
</dbReference>
<dbReference type="STRING" id="126957.T1JA73"/>
<dbReference type="PANTHER" id="PTHR12231">
    <property type="entry name" value="CTX-RELATED TYPE I TRANSMEMBRANE PROTEIN"/>
    <property type="match status" value="1"/>
</dbReference>
<feature type="domain" description="Fibronectin type-III" evidence="11">
    <location>
        <begin position="627"/>
        <end position="722"/>
    </location>
</feature>
<protein>
    <recommendedName>
        <fullName evidence="14">Down syndrome cell adhesion molecule-like protein Dscam2</fullName>
    </recommendedName>
</protein>
<dbReference type="SMART" id="SM00409">
    <property type="entry name" value="IG"/>
    <property type="match status" value="6"/>
</dbReference>
<dbReference type="InterPro" id="IPR007110">
    <property type="entry name" value="Ig-like_dom"/>
</dbReference>
<dbReference type="GO" id="GO:0009653">
    <property type="term" value="P:anatomical structure morphogenesis"/>
    <property type="evidence" value="ECO:0007669"/>
    <property type="project" value="UniProtKB-ARBA"/>
</dbReference>
<dbReference type="CDD" id="cd00063">
    <property type="entry name" value="FN3"/>
    <property type="match status" value="1"/>
</dbReference>
<dbReference type="InterPro" id="IPR051170">
    <property type="entry name" value="Neural/epithelial_adhesion"/>
</dbReference>
<dbReference type="EMBL" id="JH431984">
    <property type="status" value="NOT_ANNOTATED_CDS"/>
    <property type="molecule type" value="Genomic_DNA"/>
</dbReference>
<reference evidence="12" key="2">
    <citation type="submission" date="2015-02" db="UniProtKB">
        <authorList>
            <consortium name="EnsemblMetazoa"/>
        </authorList>
    </citation>
    <scope>IDENTIFICATION</scope>
</reference>
<keyword evidence="7" id="KW-0472">Membrane</keyword>
<dbReference type="PANTHER" id="PTHR12231:SF253">
    <property type="entry name" value="DPR-INTERACTING PROTEIN ETA, ISOFORM B-RELATED"/>
    <property type="match status" value="1"/>
</dbReference>
<feature type="domain" description="Ig-like" evidence="10">
    <location>
        <begin position="140"/>
        <end position="226"/>
    </location>
</feature>
<dbReference type="GO" id="GO:0043005">
    <property type="term" value="C:neuron projection"/>
    <property type="evidence" value="ECO:0007669"/>
    <property type="project" value="TreeGrafter"/>
</dbReference>
<keyword evidence="3" id="KW-0732">Signal</keyword>
<feature type="domain" description="Ig-like" evidence="10">
    <location>
        <begin position="329"/>
        <end position="422"/>
    </location>
</feature>
<feature type="domain" description="Ig-like" evidence="10">
    <location>
        <begin position="427"/>
        <end position="521"/>
    </location>
</feature>
<evidence type="ECO:0000256" key="4">
    <source>
        <dbReference type="ARBA" id="ARBA00022737"/>
    </source>
</evidence>
<dbReference type="InterPro" id="IPR036179">
    <property type="entry name" value="Ig-like_dom_sf"/>
</dbReference>
<dbReference type="InterPro" id="IPR036116">
    <property type="entry name" value="FN3_sf"/>
</dbReference>
<dbReference type="FunFam" id="2.60.40.10:FF:000333">
    <property type="entry name" value="Down syndrome cell adhesion molecule"/>
    <property type="match status" value="2"/>
</dbReference>
<dbReference type="Proteomes" id="UP000014500">
    <property type="component" value="Unassembled WGS sequence"/>
</dbReference>
<dbReference type="Pfam" id="PF00041">
    <property type="entry name" value="fn3"/>
    <property type="match status" value="1"/>
</dbReference>
<keyword evidence="2" id="KW-0812">Transmembrane</keyword>
<dbReference type="InterPro" id="IPR003598">
    <property type="entry name" value="Ig_sub2"/>
</dbReference>
<proteinExistence type="predicted"/>
<dbReference type="FunFam" id="2.60.40.10:FF:000017">
    <property type="entry name" value="Down syndrome cell adhesion molecule b"/>
    <property type="match status" value="1"/>
</dbReference>
<evidence type="ECO:0000259" key="10">
    <source>
        <dbReference type="PROSITE" id="PS50835"/>
    </source>
</evidence>
<evidence type="ECO:0000256" key="6">
    <source>
        <dbReference type="ARBA" id="ARBA00022989"/>
    </source>
</evidence>
<dbReference type="SUPFAM" id="SSF49265">
    <property type="entry name" value="Fibronectin type III"/>
    <property type="match status" value="1"/>
</dbReference>
<evidence type="ECO:0000313" key="13">
    <source>
        <dbReference type="Proteomes" id="UP000014500"/>
    </source>
</evidence>
<dbReference type="Pfam" id="PF13927">
    <property type="entry name" value="Ig_3"/>
    <property type="match status" value="4"/>
</dbReference>
<dbReference type="eggNOG" id="KOG3510">
    <property type="taxonomic scope" value="Eukaryota"/>
</dbReference>
<dbReference type="SUPFAM" id="SSF48726">
    <property type="entry name" value="Immunoglobulin"/>
    <property type="match status" value="6"/>
</dbReference>
<dbReference type="GO" id="GO:0016020">
    <property type="term" value="C:membrane"/>
    <property type="evidence" value="ECO:0007669"/>
    <property type="project" value="UniProtKB-SubCell"/>
</dbReference>
<dbReference type="InterPro" id="IPR003961">
    <property type="entry name" value="FN3_dom"/>
</dbReference>
<dbReference type="EnsemblMetazoa" id="SMAR010632-RA">
    <property type="protein sequence ID" value="SMAR010632-PA"/>
    <property type="gene ID" value="SMAR010632"/>
</dbReference>
<evidence type="ECO:0008006" key="14">
    <source>
        <dbReference type="Google" id="ProtNLM"/>
    </source>
</evidence>
<keyword evidence="8" id="KW-1015">Disulfide bond</keyword>
<evidence type="ECO:0000256" key="1">
    <source>
        <dbReference type="ARBA" id="ARBA00004479"/>
    </source>
</evidence>
<evidence type="ECO:0000256" key="7">
    <source>
        <dbReference type="ARBA" id="ARBA00023136"/>
    </source>
</evidence>
<dbReference type="GO" id="GO:0007155">
    <property type="term" value="P:cell adhesion"/>
    <property type="evidence" value="ECO:0007669"/>
    <property type="project" value="UniProtKB-KW"/>
</dbReference>
<dbReference type="SMART" id="SM00408">
    <property type="entry name" value="IGc2"/>
    <property type="match status" value="6"/>
</dbReference>
<name>T1JA73_STRMM</name>
<feature type="domain" description="Ig-like" evidence="10">
    <location>
        <begin position="525"/>
        <end position="622"/>
    </location>
</feature>